<feature type="compositionally biased region" description="Low complexity" evidence="2">
    <location>
        <begin position="613"/>
        <end position="626"/>
    </location>
</feature>
<feature type="transmembrane region" description="Helical" evidence="3">
    <location>
        <begin position="21"/>
        <end position="42"/>
    </location>
</feature>
<evidence type="ECO:0000256" key="2">
    <source>
        <dbReference type="SAM" id="MobiDB-lite"/>
    </source>
</evidence>
<dbReference type="OrthoDB" id="238862at2"/>
<feature type="coiled-coil region" evidence="1">
    <location>
        <begin position="210"/>
        <end position="282"/>
    </location>
</feature>
<feature type="region of interest" description="Disordered" evidence="2">
    <location>
        <begin position="549"/>
        <end position="639"/>
    </location>
</feature>
<feature type="region of interest" description="Disordered" evidence="2">
    <location>
        <begin position="333"/>
        <end position="361"/>
    </location>
</feature>
<feature type="region of interest" description="Disordered" evidence="2">
    <location>
        <begin position="451"/>
        <end position="497"/>
    </location>
</feature>
<evidence type="ECO:0000313" key="4">
    <source>
        <dbReference type="EMBL" id="PQO47769.1"/>
    </source>
</evidence>
<feature type="transmembrane region" description="Helical" evidence="3">
    <location>
        <begin position="87"/>
        <end position="108"/>
    </location>
</feature>
<feature type="region of interest" description="Disordered" evidence="2">
    <location>
        <begin position="379"/>
        <end position="415"/>
    </location>
</feature>
<organism evidence="4 5">
    <name type="scientific">Blastopirellula marina</name>
    <dbReference type="NCBI Taxonomy" id="124"/>
    <lineage>
        <taxon>Bacteria</taxon>
        <taxon>Pseudomonadati</taxon>
        <taxon>Planctomycetota</taxon>
        <taxon>Planctomycetia</taxon>
        <taxon>Pirellulales</taxon>
        <taxon>Pirellulaceae</taxon>
        <taxon>Blastopirellula</taxon>
    </lineage>
</organism>
<dbReference type="Gene3D" id="1.50.10.20">
    <property type="match status" value="2"/>
</dbReference>
<feature type="compositionally biased region" description="Low complexity" evidence="2">
    <location>
        <begin position="382"/>
        <end position="395"/>
    </location>
</feature>
<keyword evidence="3" id="KW-0472">Membrane</keyword>
<sequence>MAQDWRTDDDLHGSFSPPERAWPVYVAFTLFMLYFGAASFLLLEMDHELWYLNARVYIAFSVVAWAVGMATIPLLDKSSVRRGIQFSMVLSLMMHLSLFLGIVAINIGEIADTSLNQNQEKTPKRQPVVIPDYSPAQISADRESPREYEQPLETEDAEAQVDPLEQERIEHEQPEMQENEVTQEELPREIQPDQIEKRQQEIEQPRQPTLEELRSQLTKQQREMEQREAQAQQIEVERQELTPPEIAAAQAEAQRAAQALEMQRQAAAVESAVQRATELERAQMEQALPELSASAANAVDRKRAETMTPAQTEAQAVAVQQLSPRQVAAQARAAQLARQATSPQANQPRAAAQAPAATTMAGSLTISRSQQNVNPQITPATAPSNIARNSSASNSPTINTNIANNLPRPTPGEANRSRLQPAVGSMTRQEVGGDGVVANAVNPGQLWARPATSSGAAQMLEQHGATRSRSSRNEGIAASDLRNPSIGRSPATGSQAMIGPSTEIQFAGPANGRQAAAQADALANGQFQTPSMGIGRTVGNGAEQFGGGQVGAANVGGPGTNLGPDLSGLTAGTGQREGTGRSIQDVASGIQGLPSGRAPGRSPTVGTRASAEGVPGTGTARPPGRGDIVGNMPGVGSVPEIRRRSFGDAAMPAGRPGVGDLAGSSIGAASQPGFIGRRRTADAPQITTNMGNLPVRSPGRRGPLLSTNAAVPTEAFSRRAMRKGAGAGQGAIRPTRETEEAIERGLAFLARHQSGDGRWSLSGFAATHPENEDYYRLELTSRYALESDTAATGLALLAFLGAGYDHLSDKYQQQVNDGIQFLVKHQQETGDLYIPMDEESNKSCWLYSHAIAALALCEAYGMTQDENLREPAQRSLDFIALAQEPNLGGWRYKPRDGTDTSVTGWMTLALKSGQLAGLKVQPKTFEGIRRWLASAQWRQGGRGTYVYNPNAGNNPKQIKGRYPSQTMSAVGALIQLYLGNRRDSQVLQESANYLKENLPAIGTPEDPQRDTYYWYYATQVMFHMRGEYWEAWDSKLHVLLEQSQIKEGPAAGSWDPFGEVPDRWSPFAGRIYVTTMNLLSLEVYHRHLPIYDDVGK</sequence>
<keyword evidence="3" id="KW-0812">Transmembrane</keyword>
<accession>A0A2S8GTM3</accession>
<evidence type="ECO:0000256" key="1">
    <source>
        <dbReference type="SAM" id="Coils"/>
    </source>
</evidence>
<keyword evidence="3" id="KW-1133">Transmembrane helix</keyword>
<gene>
    <name evidence="4" type="ORF">C5Y93_01620</name>
</gene>
<feature type="compositionally biased region" description="Acidic residues" evidence="2">
    <location>
        <begin position="150"/>
        <end position="159"/>
    </location>
</feature>
<reference evidence="4 5" key="1">
    <citation type="submission" date="2018-02" db="EMBL/GenBank/DDBJ databases">
        <title>Comparative genomes isolates from brazilian mangrove.</title>
        <authorList>
            <person name="Araujo J.E."/>
            <person name="Taketani R.G."/>
            <person name="Silva M.C.P."/>
            <person name="Loureco M.V."/>
            <person name="Andreote F.D."/>
        </authorList>
    </citation>
    <scope>NUCLEOTIDE SEQUENCE [LARGE SCALE GENOMIC DNA]</scope>
    <source>
        <strain evidence="4 5">Nap-Phe MGV</strain>
    </source>
</reference>
<feature type="region of interest" description="Disordered" evidence="2">
    <location>
        <begin position="118"/>
        <end position="162"/>
    </location>
</feature>
<feature type="region of interest" description="Disordered" evidence="2">
    <location>
        <begin position="687"/>
        <end position="706"/>
    </location>
</feature>
<name>A0A2S8GTM3_9BACT</name>
<dbReference type="EMBL" id="PUHZ01000003">
    <property type="protein sequence ID" value="PQO47769.1"/>
    <property type="molecule type" value="Genomic_DNA"/>
</dbReference>
<proteinExistence type="predicted"/>
<keyword evidence="1" id="KW-0175">Coiled coil</keyword>
<dbReference type="Proteomes" id="UP000237819">
    <property type="component" value="Unassembled WGS sequence"/>
</dbReference>
<dbReference type="CDD" id="cd00688">
    <property type="entry name" value="ISOPREN_C2_like"/>
    <property type="match status" value="1"/>
</dbReference>
<dbReference type="AlphaFoldDB" id="A0A2S8GTM3"/>
<evidence type="ECO:0000256" key="3">
    <source>
        <dbReference type="SAM" id="Phobius"/>
    </source>
</evidence>
<feature type="transmembrane region" description="Helical" evidence="3">
    <location>
        <begin position="54"/>
        <end position="75"/>
    </location>
</feature>
<comment type="caution">
    <text evidence="4">The sequence shown here is derived from an EMBL/GenBank/DDBJ whole genome shotgun (WGS) entry which is preliminary data.</text>
</comment>
<evidence type="ECO:0000313" key="5">
    <source>
        <dbReference type="Proteomes" id="UP000237819"/>
    </source>
</evidence>
<dbReference type="SUPFAM" id="SSF48239">
    <property type="entry name" value="Terpenoid cyclases/Protein prenyltransferases"/>
    <property type="match status" value="1"/>
</dbReference>
<feature type="compositionally biased region" description="Low complexity" evidence="2">
    <location>
        <begin position="333"/>
        <end position="357"/>
    </location>
</feature>
<dbReference type="RefSeq" id="WP_105333641.1">
    <property type="nucleotide sequence ID" value="NZ_PUHZ01000003.1"/>
</dbReference>
<feature type="compositionally biased region" description="Basic and acidic residues" evidence="2">
    <location>
        <begin position="140"/>
        <end position="149"/>
    </location>
</feature>
<dbReference type="InterPro" id="IPR008930">
    <property type="entry name" value="Terpenoid_cyclase/PrenylTrfase"/>
</dbReference>
<feature type="compositionally biased region" description="Gly residues" evidence="2">
    <location>
        <begin position="549"/>
        <end position="560"/>
    </location>
</feature>
<evidence type="ECO:0008006" key="6">
    <source>
        <dbReference type="Google" id="ProtNLM"/>
    </source>
</evidence>
<protein>
    <recommendedName>
        <fullName evidence="6">Squalene cyclase C-terminal domain-containing protein</fullName>
    </recommendedName>
</protein>